<gene>
    <name evidence="1" type="ORF">KM92DES2_11606</name>
</gene>
<protein>
    <submittedName>
        <fullName evidence="1">Uncharacterized protein</fullName>
    </submittedName>
</protein>
<dbReference type="EMBL" id="FLUP01000001">
    <property type="protein sequence ID" value="SBW02102.1"/>
    <property type="molecule type" value="Genomic_DNA"/>
</dbReference>
<evidence type="ECO:0000313" key="1">
    <source>
        <dbReference type="EMBL" id="SBW02102.1"/>
    </source>
</evidence>
<dbReference type="AlphaFoldDB" id="A0A212JRQ0"/>
<sequence length="98" mass="11479">MILLLVQGTTLYLFSRFRIFVHHKLEENQIPTLTCLTVSLHLRDANYHSTIIRRIYYELEKPVRYQGMVVESPSLNSPERNGGDGWCWANLQNARFTP</sequence>
<proteinExistence type="predicted"/>
<reference evidence="1" key="1">
    <citation type="submission" date="2016-04" db="EMBL/GenBank/DDBJ databases">
        <authorList>
            <person name="Evans L.H."/>
            <person name="Alamgir A."/>
            <person name="Owens N."/>
            <person name="Weber N.D."/>
            <person name="Virtaneva K."/>
            <person name="Barbian K."/>
            <person name="Babar A."/>
            <person name="Rosenke K."/>
        </authorList>
    </citation>
    <scope>NUCLEOTIDE SEQUENCE</scope>
    <source>
        <strain evidence="1">92-2</strain>
    </source>
</reference>
<organism evidence="1">
    <name type="scientific">uncultured Desulfovibrio sp</name>
    <dbReference type="NCBI Taxonomy" id="167968"/>
    <lineage>
        <taxon>Bacteria</taxon>
        <taxon>Pseudomonadati</taxon>
        <taxon>Thermodesulfobacteriota</taxon>
        <taxon>Desulfovibrionia</taxon>
        <taxon>Desulfovibrionales</taxon>
        <taxon>Desulfovibrionaceae</taxon>
        <taxon>Desulfovibrio</taxon>
        <taxon>environmental samples</taxon>
    </lineage>
</organism>
<accession>A0A212JRQ0</accession>
<name>A0A212JRQ0_9BACT</name>